<dbReference type="EMBL" id="CP060633">
    <property type="protein sequence ID" value="QNM02133.1"/>
    <property type="molecule type" value="Genomic_DNA"/>
</dbReference>
<proteinExistence type="predicted"/>
<feature type="transmembrane region" description="Helical" evidence="1">
    <location>
        <begin position="396"/>
        <end position="414"/>
    </location>
</feature>
<organism evidence="2 3">
    <name type="scientific">Simiaoa sunii</name>
    <dbReference type="NCBI Taxonomy" id="2763672"/>
    <lineage>
        <taxon>Bacteria</taxon>
        <taxon>Bacillati</taxon>
        <taxon>Bacillota</taxon>
        <taxon>Clostridia</taxon>
        <taxon>Lachnospirales</taxon>
        <taxon>Lachnospiraceae</taxon>
        <taxon>Simiaoa</taxon>
    </lineage>
</organism>
<feature type="transmembrane region" description="Helical" evidence="1">
    <location>
        <begin position="147"/>
        <end position="163"/>
    </location>
</feature>
<name>A0A7G9FUA1_9FIRM</name>
<dbReference type="Proteomes" id="UP000515981">
    <property type="component" value="Chromosome"/>
</dbReference>
<evidence type="ECO:0000256" key="1">
    <source>
        <dbReference type="SAM" id="Phobius"/>
    </source>
</evidence>
<gene>
    <name evidence="2" type="ORF">H9Q77_13810</name>
</gene>
<keyword evidence="1" id="KW-1133">Transmembrane helix</keyword>
<feature type="transmembrane region" description="Helical" evidence="1">
    <location>
        <begin position="372"/>
        <end position="390"/>
    </location>
</feature>
<keyword evidence="1" id="KW-0472">Membrane</keyword>
<evidence type="ECO:0000313" key="2">
    <source>
        <dbReference type="EMBL" id="QNM02133.1"/>
    </source>
</evidence>
<evidence type="ECO:0000313" key="3">
    <source>
        <dbReference type="Proteomes" id="UP000515981"/>
    </source>
</evidence>
<feature type="transmembrane region" description="Helical" evidence="1">
    <location>
        <begin position="66"/>
        <end position="84"/>
    </location>
</feature>
<dbReference type="AlphaFoldDB" id="A0A7G9FUA1"/>
<feature type="transmembrane region" description="Helical" evidence="1">
    <location>
        <begin position="120"/>
        <end position="140"/>
    </location>
</feature>
<protein>
    <recommendedName>
        <fullName evidence="4">Glycosyltransferase RgtA/B/C/D-like domain-containing protein</fullName>
    </recommendedName>
</protein>
<reference evidence="2 3" key="1">
    <citation type="submission" date="2020-08" db="EMBL/GenBank/DDBJ databases">
        <authorList>
            <person name="Liu C."/>
            <person name="Sun Q."/>
        </authorList>
    </citation>
    <scope>NUCLEOTIDE SEQUENCE [LARGE SCALE GENOMIC DNA]</scope>
    <source>
        <strain evidence="2 3">NSJ-8</strain>
    </source>
</reference>
<evidence type="ECO:0008006" key="4">
    <source>
        <dbReference type="Google" id="ProtNLM"/>
    </source>
</evidence>
<keyword evidence="3" id="KW-1185">Reference proteome</keyword>
<feature type="transmembrane region" description="Helical" evidence="1">
    <location>
        <begin position="197"/>
        <end position="220"/>
    </location>
</feature>
<feature type="transmembrane region" description="Helical" evidence="1">
    <location>
        <begin position="169"/>
        <end position="185"/>
    </location>
</feature>
<feature type="transmembrane region" description="Helical" evidence="1">
    <location>
        <begin position="96"/>
        <end position="114"/>
    </location>
</feature>
<dbReference type="KEGG" id="ssun:H9Q77_13810"/>
<sequence length="560" mass="64070">MSVGIAAAMLLAVYFRAGIYFESNDDRNITEILSGAFGGRPDAHTVYVNYWLSVLLSGLYRITLQIPWYGLMLLLFHMMSYVLILDTVIKLGRSKLKILISIGIVMTLFLQNFYSVAKIQYTSTAIVLAVAGYVYLLCAIYMPGRDSWKFLVFAVFMLLACLLRRDAMLMLQPLGLSAIAGLLLTDKRKNVRDKIRFLLLTLGIVIGCFALGELGTVVGYHNAEWKEYLRYNNARTEMFDYYGKPEYEEVSDILSEYGVSRAEYEAYKGYIILDGNLNTECAEKIAAYAKAKYRFPEIGEVLKTYQQVMLKDGVWDGNRITVASFIVAGILIVIYGQYLYLIPVSLVKVGSFVIWGYLIYKGRMPDRVILPLYFGEAAIYLTVMLVAIVTVEQKSIWKKAGAVFACMILIFMGYQSGRQQYRFLKSQNEGMEQYMQGLVELYDYVDSHPECNYLMDSFSFSYYMGAVLDNRFNGPHNYMVSGTWFSYSPVMKQAMKQYFTDDQNGFYVILYDFGVEALEEILPYLEEKTGTIGVPEEELTVSHGGKYRIYYFDRKLDLQE</sequence>
<keyword evidence="1" id="KW-0812">Transmembrane</keyword>
<accession>A0A7G9FUA1</accession>